<evidence type="ECO:0000259" key="5">
    <source>
        <dbReference type="Pfam" id="PF00108"/>
    </source>
</evidence>
<dbReference type="GO" id="GO:0006635">
    <property type="term" value="P:fatty acid beta-oxidation"/>
    <property type="evidence" value="ECO:0007669"/>
    <property type="project" value="TreeGrafter"/>
</dbReference>
<keyword evidence="2 4" id="KW-0808">Transferase</keyword>
<dbReference type="EMBL" id="BSEN01000003">
    <property type="protein sequence ID" value="GLJ75236.1"/>
    <property type="molecule type" value="Genomic_DNA"/>
</dbReference>
<dbReference type="GO" id="GO:0010124">
    <property type="term" value="P:phenylacetate catabolic process"/>
    <property type="evidence" value="ECO:0007669"/>
    <property type="project" value="TreeGrafter"/>
</dbReference>
<evidence type="ECO:0000256" key="4">
    <source>
        <dbReference type="RuleBase" id="RU003557"/>
    </source>
</evidence>
<dbReference type="InterPro" id="IPR020616">
    <property type="entry name" value="Thiolase_N"/>
</dbReference>
<dbReference type="InterPro" id="IPR020617">
    <property type="entry name" value="Thiolase_C"/>
</dbReference>
<dbReference type="GO" id="GO:0003988">
    <property type="term" value="F:acetyl-CoA C-acyltransferase activity"/>
    <property type="evidence" value="ECO:0007669"/>
    <property type="project" value="TreeGrafter"/>
</dbReference>
<dbReference type="Pfam" id="PF02803">
    <property type="entry name" value="Thiolase_C"/>
    <property type="match status" value="1"/>
</dbReference>
<dbReference type="NCBIfam" id="TIGR01930">
    <property type="entry name" value="AcCoA-C-Actrans"/>
    <property type="match status" value="1"/>
</dbReference>
<dbReference type="Gene3D" id="3.40.47.10">
    <property type="match status" value="1"/>
</dbReference>
<organism evidence="7 8">
    <name type="scientific">Leifsonia poae</name>
    <dbReference type="NCBI Taxonomy" id="110933"/>
    <lineage>
        <taxon>Bacteria</taxon>
        <taxon>Bacillati</taxon>
        <taxon>Actinomycetota</taxon>
        <taxon>Actinomycetes</taxon>
        <taxon>Micrococcales</taxon>
        <taxon>Microbacteriaceae</taxon>
        <taxon>Leifsonia</taxon>
    </lineage>
</organism>
<name>A0A9W6H7Z0_9MICO</name>
<feature type="domain" description="Thiolase C-terminal" evidence="6">
    <location>
        <begin position="263"/>
        <end position="383"/>
    </location>
</feature>
<keyword evidence="3 4" id="KW-0012">Acyltransferase</keyword>
<accession>A0A9W6H7Z0</accession>
<dbReference type="GO" id="GO:0005737">
    <property type="term" value="C:cytoplasm"/>
    <property type="evidence" value="ECO:0007669"/>
    <property type="project" value="UniProtKB-ARBA"/>
</dbReference>
<dbReference type="AlphaFoldDB" id="A0A9W6H7Z0"/>
<evidence type="ECO:0000256" key="2">
    <source>
        <dbReference type="ARBA" id="ARBA00022679"/>
    </source>
</evidence>
<evidence type="ECO:0000313" key="7">
    <source>
        <dbReference type="EMBL" id="GLJ75236.1"/>
    </source>
</evidence>
<evidence type="ECO:0000259" key="6">
    <source>
        <dbReference type="Pfam" id="PF02803"/>
    </source>
</evidence>
<evidence type="ECO:0000256" key="1">
    <source>
        <dbReference type="ARBA" id="ARBA00010982"/>
    </source>
</evidence>
<dbReference type="PANTHER" id="PTHR43853:SF3">
    <property type="entry name" value="ACETYL-COA C-ACETYLTRANSFERASE YHFS-RELATED"/>
    <property type="match status" value="1"/>
</dbReference>
<feature type="domain" description="Thiolase N-terminal" evidence="5">
    <location>
        <begin position="1"/>
        <end position="251"/>
    </location>
</feature>
<dbReference type="PIRSF" id="PIRSF000429">
    <property type="entry name" value="Ac-CoA_Ac_transf"/>
    <property type="match status" value="1"/>
</dbReference>
<sequence>MIVAARRTPIGTRGRSLRSVTVEQLAAPVIRALVDDGADALGGRRPVADVVLGNCMGPGGNPARVAALAAGLGSGVPGMTVDRQCGSGLAAIVEAATAVRAGDERMRVAGGVESASTAPVRSIDGVAYERAPFAPQGTPDPDMTLAADDLARAFGLSRERQDAYTARSHRRARVAVDRGAFDEELVPLAALAVDDAITAVGANPADGANDTASIAVERLLPRFPPLFDGGSVTAGNSCRVNDGAAAALIVPGRVRGDAPGLALRAHATVGCDPALPGLGAAPAIAAALDRSGHRLADVAAFEIVEAFAAQLLAVLTELGLPDTDARVCADGGALALGHPWGASGAVSVVRLFSRLVRAGAPAGTVGVAAASIGGGMGVAAVFEVVR</sequence>
<comment type="caution">
    <text evidence="7">The sequence shown here is derived from an EMBL/GenBank/DDBJ whole genome shotgun (WGS) entry which is preliminary data.</text>
</comment>
<gene>
    <name evidence="7" type="ORF">GCM10017584_08100</name>
</gene>
<keyword evidence="8" id="KW-1185">Reference proteome</keyword>
<dbReference type="InterPro" id="IPR016039">
    <property type="entry name" value="Thiolase-like"/>
</dbReference>
<comment type="similarity">
    <text evidence="1 4">Belongs to the thiolase-like superfamily. Thiolase family.</text>
</comment>
<dbReference type="PANTHER" id="PTHR43853">
    <property type="entry name" value="3-KETOACYL-COA THIOLASE, PEROXISOMAL"/>
    <property type="match status" value="1"/>
</dbReference>
<dbReference type="SUPFAM" id="SSF53901">
    <property type="entry name" value="Thiolase-like"/>
    <property type="match status" value="2"/>
</dbReference>
<dbReference type="InterPro" id="IPR050215">
    <property type="entry name" value="Thiolase-like_sf_Thiolase"/>
</dbReference>
<dbReference type="Proteomes" id="UP001142372">
    <property type="component" value="Unassembled WGS sequence"/>
</dbReference>
<reference evidence="7" key="2">
    <citation type="submission" date="2023-01" db="EMBL/GenBank/DDBJ databases">
        <authorList>
            <person name="Sun Q."/>
            <person name="Evtushenko L."/>
        </authorList>
    </citation>
    <scope>NUCLEOTIDE SEQUENCE</scope>
    <source>
        <strain evidence="7">VKM Ac-1401</strain>
    </source>
</reference>
<dbReference type="Pfam" id="PF00108">
    <property type="entry name" value="Thiolase_N"/>
    <property type="match status" value="1"/>
</dbReference>
<protein>
    <submittedName>
        <fullName evidence="7">Acetyl-CoA acetyltransferase</fullName>
    </submittedName>
</protein>
<evidence type="ECO:0000256" key="3">
    <source>
        <dbReference type="ARBA" id="ARBA00023315"/>
    </source>
</evidence>
<dbReference type="InterPro" id="IPR002155">
    <property type="entry name" value="Thiolase"/>
</dbReference>
<proteinExistence type="inferred from homology"/>
<reference evidence="7" key="1">
    <citation type="journal article" date="2014" name="Int. J. Syst. Evol. Microbiol.">
        <title>Complete genome sequence of Corynebacterium casei LMG S-19264T (=DSM 44701T), isolated from a smear-ripened cheese.</title>
        <authorList>
            <consortium name="US DOE Joint Genome Institute (JGI-PGF)"/>
            <person name="Walter F."/>
            <person name="Albersmeier A."/>
            <person name="Kalinowski J."/>
            <person name="Ruckert C."/>
        </authorList>
    </citation>
    <scope>NUCLEOTIDE SEQUENCE</scope>
    <source>
        <strain evidence="7">VKM Ac-1401</strain>
    </source>
</reference>
<dbReference type="CDD" id="cd00751">
    <property type="entry name" value="thiolase"/>
    <property type="match status" value="1"/>
</dbReference>
<evidence type="ECO:0000313" key="8">
    <source>
        <dbReference type="Proteomes" id="UP001142372"/>
    </source>
</evidence>